<dbReference type="GO" id="GO:0004177">
    <property type="term" value="F:aminopeptidase activity"/>
    <property type="evidence" value="ECO:0007669"/>
    <property type="project" value="UniProtKB-KW"/>
</dbReference>
<organism evidence="2 3">
    <name type="scientific">Microcella pacifica</name>
    <dbReference type="NCBI Taxonomy" id="2591847"/>
    <lineage>
        <taxon>Bacteria</taxon>
        <taxon>Bacillati</taxon>
        <taxon>Actinomycetota</taxon>
        <taxon>Actinomycetes</taxon>
        <taxon>Micrococcales</taxon>
        <taxon>Microbacteriaceae</taxon>
        <taxon>Microcella</taxon>
    </lineage>
</organism>
<gene>
    <name evidence="2" type="ORF">FK219_011575</name>
</gene>
<feature type="region of interest" description="Disordered" evidence="1">
    <location>
        <begin position="1"/>
        <end position="44"/>
    </location>
</feature>
<dbReference type="OrthoDB" id="3268477at2"/>
<accession>A0A9E5JS57</accession>
<dbReference type="RefSeq" id="WP_152584071.1">
    <property type="nucleotide sequence ID" value="NZ_JAVJPO010000003.1"/>
</dbReference>
<keyword evidence="2" id="KW-0378">Hydrolase</keyword>
<protein>
    <submittedName>
        <fullName evidence="2">Methionine aminopeptidase</fullName>
    </submittedName>
</protein>
<sequence length="62" mass="7080">MAHGDEQQWWYNHKTGEVEQGKQSLGSERDGPYATEAEARRAPEIAAERARAWAAEEAEREH</sequence>
<feature type="compositionally biased region" description="Basic and acidic residues" evidence="1">
    <location>
        <begin position="27"/>
        <end position="44"/>
    </location>
</feature>
<reference evidence="2 3" key="1">
    <citation type="submission" date="2020-03" db="EMBL/GenBank/DDBJ databases">
        <title>Chryseoglobus sp. isolated from a deep-sea seamount.</title>
        <authorList>
            <person name="Zhang D.-C."/>
        </authorList>
    </citation>
    <scope>NUCLEOTIDE SEQUENCE [LARGE SCALE GENOMIC DNA]</scope>
    <source>
        <strain evidence="2 3">KN1116</strain>
    </source>
</reference>
<dbReference type="Proteomes" id="UP000818266">
    <property type="component" value="Unassembled WGS sequence"/>
</dbReference>
<evidence type="ECO:0000256" key="1">
    <source>
        <dbReference type="SAM" id="MobiDB-lite"/>
    </source>
</evidence>
<keyword evidence="3" id="KW-1185">Reference proteome</keyword>
<evidence type="ECO:0000313" key="2">
    <source>
        <dbReference type="EMBL" id="NHF63862.1"/>
    </source>
</evidence>
<proteinExistence type="predicted"/>
<evidence type="ECO:0000313" key="3">
    <source>
        <dbReference type="Proteomes" id="UP000818266"/>
    </source>
</evidence>
<dbReference type="AlphaFoldDB" id="A0A9E5JS57"/>
<comment type="caution">
    <text evidence="2">The sequence shown here is derived from an EMBL/GenBank/DDBJ whole genome shotgun (WGS) entry which is preliminary data.</text>
</comment>
<keyword evidence="2" id="KW-0645">Protease</keyword>
<name>A0A9E5JS57_9MICO</name>
<dbReference type="EMBL" id="VIKT02000023">
    <property type="protein sequence ID" value="NHF63862.1"/>
    <property type="molecule type" value="Genomic_DNA"/>
</dbReference>
<keyword evidence="2" id="KW-0031">Aminopeptidase</keyword>